<feature type="region of interest" description="Disordered" evidence="1">
    <location>
        <begin position="555"/>
        <end position="622"/>
    </location>
</feature>
<dbReference type="EMBL" id="CAJNDS010002225">
    <property type="protein sequence ID" value="CAE7382008.1"/>
    <property type="molecule type" value="Genomic_DNA"/>
</dbReference>
<feature type="compositionally biased region" description="Polar residues" evidence="1">
    <location>
        <begin position="569"/>
        <end position="617"/>
    </location>
</feature>
<feature type="region of interest" description="Disordered" evidence="1">
    <location>
        <begin position="207"/>
        <end position="231"/>
    </location>
</feature>
<dbReference type="Proteomes" id="UP000604046">
    <property type="component" value="Unassembled WGS sequence"/>
</dbReference>
<accession>A0A812QE39</accession>
<dbReference type="OrthoDB" id="433170at2759"/>
<evidence type="ECO:0000256" key="1">
    <source>
        <dbReference type="SAM" id="MobiDB-lite"/>
    </source>
</evidence>
<feature type="compositionally biased region" description="Basic and acidic residues" evidence="1">
    <location>
        <begin position="218"/>
        <end position="228"/>
    </location>
</feature>
<gene>
    <name evidence="2" type="primary">dld</name>
    <name evidence="2" type="ORF">SNAT2548_LOCUS20851</name>
</gene>
<reference evidence="2" key="1">
    <citation type="submission" date="2021-02" db="EMBL/GenBank/DDBJ databases">
        <authorList>
            <person name="Dougan E. K."/>
            <person name="Rhodes N."/>
            <person name="Thang M."/>
            <person name="Chan C."/>
        </authorList>
    </citation>
    <scope>NUCLEOTIDE SEQUENCE</scope>
</reference>
<proteinExistence type="predicted"/>
<feature type="region of interest" description="Disordered" evidence="1">
    <location>
        <begin position="511"/>
        <end position="534"/>
    </location>
</feature>
<sequence length="651" mass="71266">MPTAPSGFHSSANIRRLLILSRSMQLGLNDSQEARYLQDSRLDSCEQVLPNSSRLLNADNFAAGDFVVLGNTVKAEFKGAAAIILDVTPLDCTVAVLDPSRTYKIGECQANFRAMRTIHRDWRLGTRHVIGGLQSSKMQHLNGLVATVREHRRYGHPCFLLKEGGKQGDNRLRLCVRWELANDVRTSTGALLLEPRFLSLYVRELQGPPEGTPQTHGTESRVECREEAAPTPNTLLTSKRCPCLEAVEGKHRSVELSSTLQAIDEMEPSSHLTKVENPEGPLAVPIPTCTGGFLGILSWLVGAHTRHVEEEFPTVIRLSSVLAAADPLPREQLSWLLPIAEMSTGTYEDSELISEGTNERLQGSDLQPGDLVILDCAPSKFHRCPAVVTGVDASSCSLAVLDDSRSIFVGECRANLWEVMPVHSEWRLGTPVVLGGLQSSHMTHLNGLSAVICPHKRHGHPCFVQKPSSPNTGDWLTLCIRFDNPEKSSMHAVLLEPRFLSPWDSRSLQSPSECFTPSRSSTPSGSVQSSAYARQNSLASQGSYGSFGSYGSKQFSSSQGSHGKRPLQKSVSLQSHKVQQQPTALIRSLSSSTATGKTWSAKTVKRQISSPSTTSGESCRERMPEVELMKELRELKESLKTLAKECKEGNS</sequence>
<evidence type="ECO:0000313" key="3">
    <source>
        <dbReference type="Proteomes" id="UP000604046"/>
    </source>
</evidence>
<keyword evidence="3" id="KW-1185">Reference proteome</keyword>
<evidence type="ECO:0000313" key="2">
    <source>
        <dbReference type="EMBL" id="CAE7382008.1"/>
    </source>
</evidence>
<name>A0A812QE39_9DINO</name>
<comment type="caution">
    <text evidence="2">The sequence shown here is derived from an EMBL/GenBank/DDBJ whole genome shotgun (WGS) entry which is preliminary data.</text>
</comment>
<organism evidence="2 3">
    <name type="scientific">Symbiodinium natans</name>
    <dbReference type="NCBI Taxonomy" id="878477"/>
    <lineage>
        <taxon>Eukaryota</taxon>
        <taxon>Sar</taxon>
        <taxon>Alveolata</taxon>
        <taxon>Dinophyceae</taxon>
        <taxon>Suessiales</taxon>
        <taxon>Symbiodiniaceae</taxon>
        <taxon>Symbiodinium</taxon>
    </lineage>
</organism>
<dbReference type="AlphaFoldDB" id="A0A812QE39"/>
<protein>
    <submittedName>
        <fullName evidence="2">Dld protein</fullName>
    </submittedName>
</protein>